<dbReference type="Pfam" id="PF12706">
    <property type="entry name" value="Lactamase_B_2"/>
    <property type="match status" value="1"/>
</dbReference>
<dbReference type="PANTHER" id="PTHR15032:SF4">
    <property type="entry name" value="N-ACYL-PHOSPHATIDYLETHANOLAMINE-HYDROLYZING PHOSPHOLIPASE D"/>
    <property type="match status" value="1"/>
</dbReference>
<name>A0A9X3ZK12_9HYPH</name>
<protein>
    <submittedName>
        <fullName evidence="3">MBL fold metallo-hydrolase</fullName>
    </submittedName>
</protein>
<dbReference type="GO" id="GO:0005737">
    <property type="term" value="C:cytoplasm"/>
    <property type="evidence" value="ECO:0007669"/>
    <property type="project" value="TreeGrafter"/>
</dbReference>
<dbReference type="SMART" id="SM00849">
    <property type="entry name" value="Lactamase_B"/>
    <property type="match status" value="1"/>
</dbReference>
<evidence type="ECO:0000259" key="2">
    <source>
        <dbReference type="SMART" id="SM00849"/>
    </source>
</evidence>
<dbReference type="InterPro" id="IPR001279">
    <property type="entry name" value="Metallo-B-lactamas"/>
</dbReference>
<comment type="caution">
    <text evidence="3">The sequence shown here is derived from an EMBL/GenBank/DDBJ whole genome shotgun (WGS) entry which is preliminary data.</text>
</comment>
<dbReference type="Gene3D" id="3.60.15.10">
    <property type="entry name" value="Ribonuclease Z/Hydroxyacylglutathione hydrolase-like"/>
    <property type="match status" value="1"/>
</dbReference>
<dbReference type="RefSeq" id="WP_267993180.1">
    <property type="nucleotide sequence ID" value="NZ_JAPJZI010000002.1"/>
</dbReference>
<evidence type="ECO:0000313" key="3">
    <source>
        <dbReference type="EMBL" id="MDA5401185.1"/>
    </source>
</evidence>
<dbReference type="PANTHER" id="PTHR15032">
    <property type="entry name" value="N-ACYL-PHOSPHATIDYLETHANOLAMINE-HYDROLYZING PHOSPHOLIPASE D"/>
    <property type="match status" value="1"/>
</dbReference>
<sequence>MIMDQRNNHPDPPVSGRGGKKKPVNKYYQGPASDHFDGIRFFNPGGRPPNGLRDLLKWQFGEKRNPWPPSYESPVGDAMPDATVDGDGLRITMIGHASMLIQVAGLNILTDPVWSRRVSPFSFIGPKRINAPGIAFDRLPDIDLVLLTHNHYDHLDIGTLARLHKHHRPLVITPLGNDRIVHASVPDMQIETGDWGDALDLAGGVRIHFEPCHHWSARGSRDRRMALWAAFVLETPAGRIYHIGDTGFHDGTNYKMAFEKYGGFRLAILPIGAYEPRWFMKDHHQNPLEAVEGLELCAADHAVGHHWGTFQLTNEAIEAPLEALAAALAQKSVDPARFRTLRPGESWDIPPSTSRTGQTDGKAASGNLQ</sequence>
<dbReference type="InterPro" id="IPR036866">
    <property type="entry name" value="RibonucZ/Hydroxyglut_hydro"/>
</dbReference>
<evidence type="ECO:0000256" key="1">
    <source>
        <dbReference type="SAM" id="MobiDB-lite"/>
    </source>
</evidence>
<accession>A0A9X3ZK12</accession>
<dbReference type="Proteomes" id="UP001151234">
    <property type="component" value="Unassembled WGS sequence"/>
</dbReference>
<organism evidence="3 4">
    <name type="scientific">Hoeflea prorocentri</name>
    <dbReference type="NCBI Taxonomy" id="1922333"/>
    <lineage>
        <taxon>Bacteria</taxon>
        <taxon>Pseudomonadati</taxon>
        <taxon>Pseudomonadota</taxon>
        <taxon>Alphaproteobacteria</taxon>
        <taxon>Hyphomicrobiales</taxon>
        <taxon>Rhizobiaceae</taxon>
        <taxon>Hoeflea</taxon>
    </lineage>
</organism>
<feature type="region of interest" description="Disordered" evidence="1">
    <location>
        <begin position="341"/>
        <end position="369"/>
    </location>
</feature>
<dbReference type="EMBL" id="JAPJZI010000002">
    <property type="protein sequence ID" value="MDA5401185.1"/>
    <property type="molecule type" value="Genomic_DNA"/>
</dbReference>
<gene>
    <name evidence="3" type="ORF">OQ273_21615</name>
</gene>
<keyword evidence="4" id="KW-1185">Reference proteome</keyword>
<dbReference type="SUPFAM" id="SSF56281">
    <property type="entry name" value="Metallo-hydrolase/oxidoreductase"/>
    <property type="match status" value="1"/>
</dbReference>
<dbReference type="AlphaFoldDB" id="A0A9X3ZK12"/>
<proteinExistence type="predicted"/>
<evidence type="ECO:0000313" key="4">
    <source>
        <dbReference type="Proteomes" id="UP001151234"/>
    </source>
</evidence>
<feature type="domain" description="Metallo-beta-lactamase" evidence="2">
    <location>
        <begin position="95"/>
        <end position="283"/>
    </location>
</feature>
<reference evidence="3" key="1">
    <citation type="submission" date="2022-11" db="EMBL/GenBank/DDBJ databases">
        <title>Draft genome sequence of Hoeflea poritis E7-10 and Hoeflea prorocentri PM5-8, separated from scleractinian coral Porites lutea and marine dinoflagellate.</title>
        <authorList>
            <person name="Zhang G."/>
            <person name="Wei Q."/>
            <person name="Cai L."/>
        </authorList>
    </citation>
    <scope>NUCLEOTIDE SEQUENCE</scope>
    <source>
        <strain evidence="3">PM5-8</strain>
    </source>
</reference>
<feature type="region of interest" description="Disordered" evidence="1">
    <location>
        <begin position="1"/>
        <end position="29"/>
    </location>
</feature>